<comment type="subcellular location">
    <subcellularLocation>
        <location evidence="2">Nucleus</location>
    </subcellularLocation>
</comment>
<keyword evidence="4" id="KW-0479">Metal-binding</keyword>
<dbReference type="CDD" id="cd09900">
    <property type="entry name" value="H3TH_XPG-like"/>
    <property type="match status" value="1"/>
</dbReference>
<dbReference type="Pfam" id="PF00752">
    <property type="entry name" value="XPG_N"/>
    <property type="match status" value="1"/>
</dbReference>
<dbReference type="SUPFAM" id="SSF47807">
    <property type="entry name" value="5' to 3' exonuclease, C-terminal subdomain"/>
    <property type="match status" value="1"/>
</dbReference>
<comment type="cofactor">
    <cofactor evidence="1">
        <name>Mg(2+)</name>
        <dbReference type="ChEBI" id="CHEBI:18420"/>
    </cofactor>
</comment>
<dbReference type="SMART" id="SM00279">
    <property type="entry name" value="HhH2"/>
    <property type="match status" value="1"/>
</dbReference>
<evidence type="ECO:0000256" key="13">
    <source>
        <dbReference type="ARBA" id="ARBA00078231"/>
    </source>
</evidence>
<dbReference type="Pfam" id="PF25386">
    <property type="entry name" value="Chromo_SEND1"/>
    <property type="match status" value="1"/>
</dbReference>
<evidence type="ECO:0000256" key="11">
    <source>
        <dbReference type="ARBA" id="ARBA00038112"/>
    </source>
</evidence>
<feature type="region of interest" description="Disordered" evidence="14">
    <location>
        <begin position="433"/>
        <end position="453"/>
    </location>
</feature>
<dbReference type="InterPro" id="IPR029060">
    <property type="entry name" value="PIN-like_dom_sf"/>
</dbReference>
<dbReference type="OrthoDB" id="2959108at2759"/>
<dbReference type="SMART" id="SM00484">
    <property type="entry name" value="XPGI"/>
    <property type="match status" value="1"/>
</dbReference>
<evidence type="ECO:0000256" key="7">
    <source>
        <dbReference type="ARBA" id="ARBA00022801"/>
    </source>
</evidence>
<dbReference type="GO" id="GO:0046872">
    <property type="term" value="F:metal ion binding"/>
    <property type="evidence" value="ECO:0007669"/>
    <property type="project" value="UniProtKB-KW"/>
</dbReference>
<evidence type="ECO:0000256" key="4">
    <source>
        <dbReference type="ARBA" id="ARBA00022723"/>
    </source>
</evidence>
<dbReference type="FunFam" id="3.40.50.1010:FF:000030">
    <property type="entry name" value="flap endonuclease GEN-like 2"/>
    <property type="match status" value="1"/>
</dbReference>
<keyword evidence="9" id="KW-0234">DNA repair</keyword>
<comment type="similarity">
    <text evidence="11">Belongs to the XPG/RAD2 endonuclease family. GEN subfamily.</text>
</comment>
<feature type="domain" description="XPG-I" evidence="15">
    <location>
        <begin position="130"/>
        <end position="200"/>
    </location>
</feature>
<evidence type="ECO:0000256" key="12">
    <source>
        <dbReference type="ARBA" id="ARBA00072248"/>
    </source>
</evidence>
<dbReference type="SUPFAM" id="SSF54160">
    <property type="entry name" value="Chromo domain-like"/>
    <property type="match status" value="1"/>
</dbReference>
<protein>
    <recommendedName>
        <fullName evidence="12">Single-strand DNA endonuclease 1</fullName>
    </recommendedName>
    <alternativeName>
        <fullName evidence="13">Flap endonuclease GEN-like 2</fullName>
    </alternativeName>
</protein>
<evidence type="ECO:0000256" key="14">
    <source>
        <dbReference type="SAM" id="MobiDB-lite"/>
    </source>
</evidence>
<dbReference type="Proteomes" id="UP000215914">
    <property type="component" value="Unassembled WGS sequence"/>
</dbReference>
<evidence type="ECO:0000256" key="8">
    <source>
        <dbReference type="ARBA" id="ARBA00022842"/>
    </source>
</evidence>
<dbReference type="GO" id="GO:0004527">
    <property type="term" value="F:exonuclease activity"/>
    <property type="evidence" value="ECO:0007669"/>
    <property type="project" value="UniProtKB-KW"/>
</dbReference>
<reference evidence="17" key="2">
    <citation type="submission" date="2020-06" db="EMBL/GenBank/DDBJ databases">
        <title>Helianthus annuus Genome sequencing and assembly Release 2.</title>
        <authorList>
            <person name="Gouzy J."/>
            <person name="Langlade N."/>
            <person name="Munos S."/>
        </authorList>
    </citation>
    <scope>NUCLEOTIDE SEQUENCE</scope>
    <source>
        <tissue evidence="17">Leaves</tissue>
    </source>
</reference>
<evidence type="ECO:0000313" key="18">
    <source>
        <dbReference type="Proteomes" id="UP000215914"/>
    </source>
</evidence>
<dbReference type="Gene3D" id="1.10.150.20">
    <property type="entry name" value="5' to 3' exonuclease, C-terminal subdomain"/>
    <property type="match status" value="1"/>
</dbReference>
<name>A0A9K3E2H8_HELAN</name>
<proteinExistence type="inferred from homology"/>
<evidence type="ECO:0000259" key="16">
    <source>
        <dbReference type="SMART" id="SM00485"/>
    </source>
</evidence>
<reference evidence="17" key="1">
    <citation type="journal article" date="2017" name="Nature">
        <title>The sunflower genome provides insights into oil metabolism, flowering and Asterid evolution.</title>
        <authorList>
            <person name="Badouin H."/>
            <person name="Gouzy J."/>
            <person name="Grassa C.J."/>
            <person name="Murat F."/>
            <person name="Staton S.E."/>
            <person name="Cottret L."/>
            <person name="Lelandais-Briere C."/>
            <person name="Owens G.L."/>
            <person name="Carrere S."/>
            <person name="Mayjonade B."/>
            <person name="Legrand L."/>
            <person name="Gill N."/>
            <person name="Kane N.C."/>
            <person name="Bowers J.E."/>
            <person name="Hubner S."/>
            <person name="Bellec A."/>
            <person name="Berard A."/>
            <person name="Berges H."/>
            <person name="Blanchet N."/>
            <person name="Boniface M.C."/>
            <person name="Brunel D."/>
            <person name="Catrice O."/>
            <person name="Chaidir N."/>
            <person name="Claudel C."/>
            <person name="Donnadieu C."/>
            <person name="Faraut T."/>
            <person name="Fievet G."/>
            <person name="Helmstetter N."/>
            <person name="King M."/>
            <person name="Knapp S.J."/>
            <person name="Lai Z."/>
            <person name="Le Paslier M.C."/>
            <person name="Lippi Y."/>
            <person name="Lorenzon L."/>
            <person name="Mandel J.R."/>
            <person name="Marage G."/>
            <person name="Marchand G."/>
            <person name="Marquand E."/>
            <person name="Bret-Mestries E."/>
            <person name="Morien E."/>
            <person name="Nambeesan S."/>
            <person name="Nguyen T."/>
            <person name="Pegot-Espagnet P."/>
            <person name="Pouilly N."/>
            <person name="Raftis F."/>
            <person name="Sallet E."/>
            <person name="Schiex T."/>
            <person name="Thomas J."/>
            <person name="Vandecasteele C."/>
            <person name="Vares D."/>
            <person name="Vear F."/>
            <person name="Vautrin S."/>
            <person name="Crespi M."/>
            <person name="Mangin B."/>
            <person name="Burke J.M."/>
            <person name="Salse J."/>
            <person name="Munos S."/>
            <person name="Vincourt P."/>
            <person name="Rieseberg L.H."/>
            <person name="Langlade N.B."/>
        </authorList>
    </citation>
    <scope>NUCLEOTIDE SEQUENCE</scope>
    <source>
        <tissue evidence="17">Leaves</tissue>
    </source>
</reference>
<comment type="caution">
    <text evidence="17">The sequence shown here is derived from an EMBL/GenBank/DDBJ whole genome shotgun (WGS) entry which is preliminary data.</text>
</comment>
<sequence>MGVKNLWEILESCKKTLPLHHLQNKRVCIDLSCWMVQLHNVNKSHCAMKDKLYLKGLFHRVRALIALNCSVIFVTDGSIPGIKVSTYRRRLHLDNEGTQDESSSNKNTSLQRNMGSEFSCMIKEAKILASTLGVPCLDGIEEGEAQCALLDSESLCDGCFSSDSDIFLFGARTVYRDICLGEGGYVVCYEMDDIEKKLGFGRNSLIALAVLLGCDYSPGVRGIGPDLACQIVRSFGESAVLQRLASHELLLKKKAKCSKKHNQVSGFNNKENIPPQDLNIIGHKSNLPTNHQFQQVMDAYLKPKCHSADSQMVQRVLGMHPFQRTRLLQTCHRFFEWPPEKTDEYILPKIAERDLRRFANLRCTSSDLGVRLPLDKMPVKCPVSGIIKRRKAQGKECFEVSWEDMDGLGSSIVPAELVHSACPEKIVEFEQMIAEKKKPKPRKPKKTETNKSVSEVEAKLQELLLEIEGTSSSGQNYRLIDEPMVNSKSNIEEVKGTCSFGQHYRLIDESLVNTMSNIKEVKGTFSSGQNYRLIEEPLVNTRSNIKEVKGTCSSGQNYRLIDETLVNTRSNIKEVKGTSSSGQNYRLINESLVNTRSNIKEVKGTCSSGQNYRLIDEPLVNTRSNIVELNGTFSSGQNSKNYRLIDEPLVNMRPNIEEVKTEVVNLSTPLVTKTNGKVETQVVDLVSPFSVACPSKNLDVNVIDLSESETEVSPEHAKKARELRLFVAKIRDDIS</sequence>
<keyword evidence="18" id="KW-1185">Reference proteome</keyword>
<evidence type="ECO:0000256" key="6">
    <source>
        <dbReference type="ARBA" id="ARBA00022763"/>
    </source>
</evidence>
<evidence type="ECO:0000259" key="15">
    <source>
        <dbReference type="SMART" id="SM00484"/>
    </source>
</evidence>
<dbReference type="PANTHER" id="PTHR11081">
    <property type="entry name" value="FLAP ENDONUCLEASE FAMILY MEMBER"/>
    <property type="match status" value="1"/>
</dbReference>
<dbReference type="SUPFAM" id="SSF88723">
    <property type="entry name" value="PIN domain-like"/>
    <property type="match status" value="1"/>
</dbReference>
<organism evidence="17 18">
    <name type="scientific">Helianthus annuus</name>
    <name type="common">Common sunflower</name>
    <dbReference type="NCBI Taxonomy" id="4232"/>
    <lineage>
        <taxon>Eukaryota</taxon>
        <taxon>Viridiplantae</taxon>
        <taxon>Streptophyta</taxon>
        <taxon>Embryophyta</taxon>
        <taxon>Tracheophyta</taxon>
        <taxon>Spermatophyta</taxon>
        <taxon>Magnoliopsida</taxon>
        <taxon>eudicotyledons</taxon>
        <taxon>Gunneridae</taxon>
        <taxon>Pentapetalae</taxon>
        <taxon>asterids</taxon>
        <taxon>campanulids</taxon>
        <taxon>Asterales</taxon>
        <taxon>Asteraceae</taxon>
        <taxon>Asteroideae</taxon>
        <taxon>Heliantheae alliance</taxon>
        <taxon>Heliantheae</taxon>
        <taxon>Helianthus</taxon>
    </lineage>
</organism>
<gene>
    <name evidence="17" type="ORF">HanXRQr2_Chr15g0699691</name>
</gene>
<keyword evidence="17" id="KW-0269">Exonuclease</keyword>
<dbReference type="EMBL" id="MNCJ02000330">
    <property type="protein sequence ID" value="KAF5765092.1"/>
    <property type="molecule type" value="Genomic_DNA"/>
</dbReference>
<dbReference type="GO" id="GO:0003677">
    <property type="term" value="F:DNA binding"/>
    <property type="evidence" value="ECO:0007669"/>
    <property type="project" value="InterPro"/>
</dbReference>
<evidence type="ECO:0000256" key="5">
    <source>
        <dbReference type="ARBA" id="ARBA00022759"/>
    </source>
</evidence>
<dbReference type="InterPro" id="IPR057340">
    <property type="entry name" value="Chromo_SEND1"/>
</dbReference>
<keyword evidence="3" id="KW-0540">Nuclease</keyword>
<accession>A0A9K3E2H8</accession>
<evidence type="ECO:0000313" key="17">
    <source>
        <dbReference type="EMBL" id="KAF5765092.1"/>
    </source>
</evidence>
<dbReference type="InterPro" id="IPR016197">
    <property type="entry name" value="Chromo-like_dom_sf"/>
</dbReference>
<dbReference type="PRINTS" id="PR00853">
    <property type="entry name" value="XPGRADSUPER"/>
</dbReference>
<dbReference type="InterPro" id="IPR008918">
    <property type="entry name" value="HhH2"/>
</dbReference>
<dbReference type="AlphaFoldDB" id="A0A9K3E2H8"/>
<dbReference type="InterPro" id="IPR006086">
    <property type="entry name" value="XPG-I_dom"/>
</dbReference>
<keyword evidence="10" id="KW-0539">Nucleus</keyword>
<keyword evidence="5" id="KW-0255">Endonuclease</keyword>
<dbReference type="InterPro" id="IPR006084">
    <property type="entry name" value="XPG/Rad2"/>
</dbReference>
<keyword evidence="7 17" id="KW-0378">Hydrolase</keyword>
<dbReference type="GO" id="GO:0006281">
    <property type="term" value="P:DNA repair"/>
    <property type="evidence" value="ECO:0007669"/>
    <property type="project" value="UniProtKB-KW"/>
</dbReference>
<dbReference type="FunFam" id="1.10.150.20:FF:000030">
    <property type="entry name" value="Flap endonuclease GEN-like 1"/>
    <property type="match status" value="1"/>
</dbReference>
<evidence type="ECO:0000256" key="1">
    <source>
        <dbReference type="ARBA" id="ARBA00001946"/>
    </source>
</evidence>
<feature type="domain" description="XPG N-terminal" evidence="16">
    <location>
        <begin position="1"/>
        <end position="97"/>
    </location>
</feature>
<evidence type="ECO:0000256" key="9">
    <source>
        <dbReference type="ARBA" id="ARBA00023204"/>
    </source>
</evidence>
<dbReference type="SMART" id="SM00485">
    <property type="entry name" value="XPGN"/>
    <property type="match status" value="1"/>
</dbReference>
<dbReference type="InterPro" id="IPR036279">
    <property type="entry name" value="5-3_exonuclease_C_sf"/>
</dbReference>
<dbReference type="GO" id="GO:0009650">
    <property type="term" value="P:UV protection"/>
    <property type="evidence" value="ECO:0007669"/>
    <property type="project" value="UniProtKB-ARBA"/>
</dbReference>
<dbReference type="GO" id="GO:0017108">
    <property type="term" value="F:5'-flap endonuclease activity"/>
    <property type="evidence" value="ECO:0000318"/>
    <property type="project" value="GO_Central"/>
</dbReference>
<dbReference type="Gene3D" id="3.40.50.1010">
    <property type="entry name" value="5'-nuclease"/>
    <property type="match status" value="1"/>
</dbReference>
<keyword evidence="6" id="KW-0227">DNA damage</keyword>
<dbReference type="InterPro" id="IPR006085">
    <property type="entry name" value="XPG_DNA_repair_N"/>
</dbReference>
<evidence type="ECO:0000256" key="2">
    <source>
        <dbReference type="ARBA" id="ARBA00004123"/>
    </source>
</evidence>
<dbReference type="Pfam" id="PF00867">
    <property type="entry name" value="XPG_I"/>
    <property type="match status" value="1"/>
</dbReference>
<dbReference type="GO" id="GO:0005634">
    <property type="term" value="C:nucleus"/>
    <property type="evidence" value="ECO:0007669"/>
    <property type="project" value="UniProtKB-SubCell"/>
</dbReference>
<dbReference type="CDD" id="cd09869">
    <property type="entry name" value="PIN_GEN1"/>
    <property type="match status" value="1"/>
</dbReference>
<dbReference type="Gramene" id="mRNA:HanXRQr2_Chr15g0699691">
    <property type="protein sequence ID" value="mRNA:HanXRQr2_Chr15g0699691"/>
    <property type="gene ID" value="HanXRQr2_Chr15g0699691"/>
</dbReference>
<evidence type="ECO:0000256" key="3">
    <source>
        <dbReference type="ARBA" id="ARBA00022722"/>
    </source>
</evidence>
<evidence type="ECO:0000256" key="10">
    <source>
        <dbReference type="ARBA" id="ARBA00023242"/>
    </source>
</evidence>
<keyword evidence="8" id="KW-0460">Magnesium</keyword>
<dbReference type="PANTHER" id="PTHR11081:SF54">
    <property type="entry name" value="SINGLE-STRAND DNA ENDONUCLEASE 1"/>
    <property type="match status" value="1"/>
</dbReference>